<dbReference type="CDD" id="cd13128">
    <property type="entry name" value="MATE_Wzx_like"/>
    <property type="match status" value="1"/>
</dbReference>
<dbReference type="AlphaFoldDB" id="A0A0M2UUK2"/>
<comment type="caution">
    <text evidence="7">The sequence shown here is derived from an EMBL/GenBank/DDBJ whole genome shotgun (WGS) entry which is preliminary data.</text>
</comment>
<sequence length="489" mass="54287">MYNLIRRLVALPIGLVLPPITIQYLGVEGYGIWVLIQTLITYTSLMDMGFSPAITKYTAEYDAHKDHFKIVRVFNTVLVVYIFLCLIVFVIVYLGKGLIINFLIGPTKIPKETISFVLIISSLVFCCNMVFSAYLSFLNGLQRMGITNKIGSISSISNCLFSIVFLCVGGGLKSLAFAGGISGILSAVMYLRACKKIAPYLTFNPFLFRMKTIKEVWGFSSYGAMGNLVAMIHFQSDKLMISYFLGVSSLALYDVAHRLVFFVWGLSGSFITPIMPAISHVHAKYGVEKSKEVFQTIFSYTALMVCPLFFFVPVFADTLLLIWLGAGYENTISVLRILSLAYLFNILSGPGASVLTGMGFYKIPFYGGVITAVITLLLCPALIIKFGIFGSATGIMTAYGIGVFYLFLQLQKVFDSFSTARIFYHSLLFPAGMSIAIFLVTNTFITYFVLNKYFAFTLASLSLFIAYGLILFKDGRYRAVWKSLAALRL</sequence>
<gene>
    <name evidence="7" type="ORF">BROFUL_02617</name>
</gene>
<evidence type="ECO:0000256" key="1">
    <source>
        <dbReference type="ARBA" id="ARBA00004651"/>
    </source>
</evidence>
<feature type="transmembrane region" description="Helical" evidence="6">
    <location>
        <begin position="337"/>
        <end position="356"/>
    </location>
</feature>
<feature type="transmembrane region" description="Helical" evidence="6">
    <location>
        <begin position="70"/>
        <end position="94"/>
    </location>
</feature>
<dbReference type="Proteomes" id="UP000034954">
    <property type="component" value="Unassembled WGS sequence"/>
</dbReference>
<feature type="transmembrane region" description="Helical" evidence="6">
    <location>
        <begin position="297"/>
        <end position="325"/>
    </location>
</feature>
<feature type="transmembrane region" description="Helical" evidence="6">
    <location>
        <begin position="255"/>
        <end position="276"/>
    </location>
</feature>
<feature type="transmembrane region" description="Helical" evidence="6">
    <location>
        <begin position="7"/>
        <end position="26"/>
    </location>
</feature>
<dbReference type="GO" id="GO:0005886">
    <property type="term" value="C:plasma membrane"/>
    <property type="evidence" value="ECO:0007669"/>
    <property type="project" value="UniProtKB-SubCell"/>
</dbReference>
<feature type="transmembrane region" description="Helical" evidence="6">
    <location>
        <begin position="177"/>
        <end position="195"/>
    </location>
</feature>
<protein>
    <submittedName>
        <fullName evidence="7">Polysaccharide biosynthesis protein</fullName>
    </submittedName>
</protein>
<dbReference type="Pfam" id="PF13440">
    <property type="entry name" value="Polysacc_synt_3"/>
    <property type="match status" value="1"/>
</dbReference>
<evidence type="ECO:0000256" key="6">
    <source>
        <dbReference type="SAM" id="Phobius"/>
    </source>
</evidence>
<feature type="transmembrane region" description="Helical" evidence="6">
    <location>
        <begin position="32"/>
        <end position="50"/>
    </location>
</feature>
<keyword evidence="3 6" id="KW-0812">Transmembrane</keyword>
<dbReference type="InterPro" id="IPR050833">
    <property type="entry name" value="Poly_Biosynth_Transport"/>
</dbReference>
<dbReference type="EMBL" id="LAQJ01000240">
    <property type="protein sequence ID" value="KKO18666.1"/>
    <property type="molecule type" value="Genomic_DNA"/>
</dbReference>
<evidence type="ECO:0000313" key="8">
    <source>
        <dbReference type="Proteomes" id="UP000034954"/>
    </source>
</evidence>
<feature type="transmembrane region" description="Helical" evidence="6">
    <location>
        <begin position="150"/>
        <end position="171"/>
    </location>
</feature>
<feature type="transmembrane region" description="Helical" evidence="6">
    <location>
        <begin position="363"/>
        <end position="383"/>
    </location>
</feature>
<dbReference type="PANTHER" id="PTHR30250:SF26">
    <property type="entry name" value="PSMA PROTEIN"/>
    <property type="match status" value="1"/>
</dbReference>
<reference evidence="7 8" key="1">
    <citation type="journal article" date="2013" name="BMC Microbiol.">
        <title>Identification of the type II cytochrome c maturation pathway in anammox bacteria by comparative genomics.</title>
        <authorList>
            <person name="Ferousi C."/>
            <person name="Speth D.R."/>
            <person name="Reimann J."/>
            <person name="Op den Camp H.J."/>
            <person name="Allen J.W."/>
            <person name="Keltjens J.T."/>
            <person name="Jetten M.S."/>
        </authorList>
    </citation>
    <scope>NUCLEOTIDE SEQUENCE [LARGE SCALE GENOMIC DNA]</scope>
    <source>
        <strain evidence="7">RU1</strain>
    </source>
</reference>
<proteinExistence type="predicted"/>
<feature type="transmembrane region" description="Helical" evidence="6">
    <location>
        <begin position="216"/>
        <end position="235"/>
    </location>
</feature>
<evidence type="ECO:0000256" key="3">
    <source>
        <dbReference type="ARBA" id="ARBA00022692"/>
    </source>
</evidence>
<keyword evidence="2" id="KW-1003">Cell membrane</keyword>
<dbReference type="PANTHER" id="PTHR30250">
    <property type="entry name" value="PST FAMILY PREDICTED COLANIC ACID TRANSPORTER"/>
    <property type="match status" value="1"/>
</dbReference>
<keyword evidence="4 6" id="KW-1133">Transmembrane helix</keyword>
<accession>A0A0M2UUK2</accession>
<evidence type="ECO:0000313" key="7">
    <source>
        <dbReference type="EMBL" id="KKO18666.1"/>
    </source>
</evidence>
<name>A0A0M2UUK2_9BACT</name>
<feature type="transmembrane region" description="Helical" evidence="6">
    <location>
        <begin position="422"/>
        <end position="447"/>
    </location>
</feature>
<keyword evidence="5 6" id="KW-0472">Membrane</keyword>
<feature type="transmembrane region" description="Helical" evidence="6">
    <location>
        <begin position="453"/>
        <end position="472"/>
    </location>
</feature>
<evidence type="ECO:0000256" key="4">
    <source>
        <dbReference type="ARBA" id="ARBA00022989"/>
    </source>
</evidence>
<evidence type="ECO:0000256" key="2">
    <source>
        <dbReference type="ARBA" id="ARBA00022475"/>
    </source>
</evidence>
<feature type="transmembrane region" description="Helical" evidence="6">
    <location>
        <begin position="114"/>
        <end position="138"/>
    </location>
</feature>
<comment type="subcellular location">
    <subcellularLocation>
        <location evidence="1">Cell membrane</location>
        <topology evidence="1">Multi-pass membrane protein</topology>
    </subcellularLocation>
</comment>
<feature type="transmembrane region" description="Helical" evidence="6">
    <location>
        <begin position="389"/>
        <end position="410"/>
    </location>
</feature>
<organism evidence="7 8">
    <name type="scientific">Candidatus Brocadia fulgida</name>
    <dbReference type="NCBI Taxonomy" id="380242"/>
    <lineage>
        <taxon>Bacteria</taxon>
        <taxon>Pseudomonadati</taxon>
        <taxon>Planctomycetota</taxon>
        <taxon>Candidatus Brocadiia</taxon>
        <taxon>Candidatus Brocadiales</taxon>
        <taxon>Candidatus Brocadiaceae</taxon>
        <taxon>Candidatus Brocadia</taxon>
    </lineage>
</organism>
<keyword evidence="8" id="KW-1185">Reference proteome</keyword>
<evidence type="ECO:0000256" key="5">
    <source>
        <dbReference type="ARBA" id="ARBA00023136"/>
    </source>
</evidence>